<dbReference type="InterPro" id="IPR015947">
    <property type="entry name" value="PUA-like_sf"/>
</dbReference>
<dbReference type="InterPro" id="IPR029026">
    <property type="entry name" value="tRNA_m1G_MTases_N"/>
</dbReference>
<dbReference type="EMBL" id="JAAGAX010000511">
    <property type="protein sequence ID" value="KAF2281901.1"/>
    <property type="molecule type" value="Genomic_DNA"/>
</dbReference>
<reference evidence="17 18" key="1">
    <citation type="journal article" date="2020" name="Mol. Plant">
        <title>The Chromosome-Based Rubber Tree Genome Provides New Insights into Spurge Genome Evolution and Rubber Biosynthesis.</title>
        <authorList>
            <person name="Liu J."/>
            <person name="Shi C."/>
            <person name="Shi C.C."/>
            <person name="Li W."/>
            <person name="Zhang Q.J."/>
            <person name="Zhang Y."/>
            <person name="Li K."/>
            <person name="Lu H.F."/>
            <person name="Shi C."/>
            <person name="Zhu S.T."/>
            <person name="Xiao Z.Y."/>
            <person name="Nan H."/>
            <person name="Yue Y."/>
            <person name="Zhu X.G."/>
            <person name="Wu Y."/>
            <person name="Hong X.N."/>
            <person name="Fan G.Y."/>
            <person name="Tong Y."/>
            <person name="Zhang D."/>
            <person name="Mao C.L."/>
            <person name="Liu Y.L."/>
            <person name="Hao S.J."/>
            <person name="Liu W.Q."/>
            <person name="Lv M.Q."/>
            <person name="Zhang H.B."/>
            <person name="Liu Y."/>
            <person name="Hu-Tang G.R."/>
            <person name="Wang J.P."/>
            <person name="Wang J.H."/>
            <person name="Sun Y.H."/>
            <person name="Ni S.B."/>
            <person name="Chen W.B."/>
            <person name="Zhang X.C."/>
            <person name="Jiao Y.N."/>
            <person name="Eichler E.E."/>
            <person name="Li G.H."/>
            <person name="Liu X."/>
            <person name="Gao L.Z."/>
        </authorList>
    </citation>
    <scope>NUCLEOTIDE SEQUENCE [LARGE SCALE GENOMIC DNA]</scope>
    <source>
        <strain evidence="18">cv. GT1</strain>
        <tissue evidence="17">Leaf</tissue>
    </source>
</reference>
<keyword evidence="5" id="KW-0963">Cytoplasm</keyword>
<keyword evidence="11" id="KW-0560">Oxidoreductase</keyword>
<evidence type="ECO:0000256" key="8">
    <source>
        <dbReference type="ARBA" id="ARBA00022603"/>
    </source>
</evidence>
<dbReference type="InterPro" id="IPR046886">
    <property type="entry name" value="RsmE_MTase_dom"/>
</dbReference>
<evidence type="ECO:0000313" key="18">
    <source>
        <dbReference type="Proteomes" id="UP000467840"/>
    </source>
</evidence>
<sequence length="379" mass="42797">MDIIEGEAAPEFTIKLEDGTVAPSSSYIGKKNIVLYFYPKDDTPGCTREAEGFRDAHAEFARLDTIIVGVSGDGASSHAGFRKKYQLPFELISDEDSSLSKLYGTWVEKHMFSKSYMGIERSTFLIDKHGTLRRTVVYSRKKPIKIRLYHEEDGIRAGGMVTLNITQAHYVRDVMRAGHGDAVLLFDGTHGEWLCRIAYISKKTVEVEAEKLLRKHVRTRTLVLCFALVKGDTMRNVVRQATEMGVTLFQPMRTEYSSVHDIDPRKCRLWAVEASEQCGRQDVPEVAPVVDFRTLCEFHNSDRQFVLCDETGGGKPPREVLRNNRDVWVIVGPEGGFSNEELRSCEDFCNKISLGPRILRVDTAVVCALAHVNECYAYE</sequence>
<dbReference type="FunFam" id="3.40.30.10:FF:000007">
    <property type="entry name" value="Thioredoxin-dependent thiol peroxidase"/>
    <property type="match status" value="1"/>
</dbReference>
<dbReference type="SUPFAM" id="SSF88697">
    <property type="entry name" value="PUA domain-like"/>
    <property type="match status" value="1"/>
</dbReference>
<dbReference type="GO" id="GO:0004601">
    <property type="term" value="F:peroxidase activity"/>
    <property type="evidence" value="ECO:0007669"/>
    <property type="project" value="UniProtKB-KW"/>
</dbReference>
<keyword evidence="13" id="KW-0676">Redox-active center</keyword>
<keyword evidence="6" id="KW-0698">rRNA processing</keyword>
<keyword evidence="9" id="KW-0808">Transferase</keyword>
<dbReference type="InterPro" id="IPR000866">
    <property type="entry name" value="AhpC/TSA"/>
</dbReference>
<evidence type="ECO:0000256" key="9">
    <source>
        <dbReference type="ARBA" id="ARBA00022679"/>
    </source>
</evidence>
<evidence type="ECO:0000256" key="7">
    <source>
        <dbReference type="ARBA" id="ARBA00022559"/>
    </source>
</evidence>
<gene>
    <name evidence="17" type="ORF">GH714_042725</name>
</gene>
<protein>
    <recommendedName>
        <fullName evidence="4">16S rRNA (uracil(1498)-N(3))-methyltransferase</fullName>
        <ecNumber evidence="4">2.1.1.193</ecNumber>
    </recommendedName>
</protein>
<dbReference type="GO" id="GO:0070042">
    <property type="term" value="F:rRNA (uridine-N3-)-methyltransferase activity"/>
    <property type="evidence" value="ECO:0007669"/>
    <property type="project" value="TreeGrafter"/>
</dbReference>
<dbReference type="PANTHER" id="PTHR30027:SF3">
    <property type="entry name" value="16S RRNA (URACIL(1498)-N(3))-METHYLTRANSFERASE"/>
    <property type="match status" value="1"/>
</dbReference>
<comment type="similarity">
    <text evidence="2">Belongs to the RNA methyltransferase RsmE family.</text>
</comment>
<keyword evidence="8" id="KW-0489">Methyltransferase</keyword>
<accession>A0A6A6JZ84</accession>
<dbReference type="Pfam" id="PF00578">
    <property type="entry name" value="AhpC-TSA"/>
    <property type="match status" value="1"/>
</dbReference>
<dbReference type="Gene3D" id="2.40.240.20">
    <property type="entry name" value="Hypothetical PUA domain-like, domain 1"/>
    <property type="match status" value="1"/>
</dbReference>
<dbReference type="NCBIfam" id="TIGR00046">
    <property type="entry name" value="RsmE family RNA methyltransferase"/>
    <property type="match status" value="1"/>
</dbReference>
<evidence type="ECO:0000256" key="1">
    <source>
        <dbReference type="ARBA" id="ARBA00004496"/>
    </source>
</evidence>
<evidence type="ECO:0000256" key="4">
    <source>
        <dbReference type="ARBA" id="ARBA00012328"/>
    </source>
</evidence>
<dbReference type="CDD" id="cd18084">
    <property type="entry name" value="RsmE-like"/>
    <property type="match status" value="1"/>
</dbReference>
<evidence type="ECO:0000256" key="10">
    <source>
        <dbReference type="ARBA" id="ARBA00022691"/>
    </source>
</evidence>
<keyword evidence="12" id="KW-1015">Disulfide bond</keyword>
<comment type="subcellular location">
    <subcellularLocation>
        <location evidence="1">Cytoplasm</location>
    </subcellularLocation>
</comment>
<keyword evidence="7" id="KW-0575">Peroxidase</keyword>
<evidence type="ECO:0000259" key="16">
    <source>
        <dbReference type="PROSITE" id="PS51352"/>
    </source>
</evidence>
<evidence type="ECO:0000256" key="13">
    <source>
        <dbReference type="ARBA" id="ARBA00023284"/>
    </source>
</evidence>
<dbReference type="InterPro" id="IPR036249">
    <property type="entry name" value="Thioredoxin-like_sf"/>
</dbReference>
<comment type="caution">
    <text evidence="17">The sequence shown here is derived from an EMBL/GenBank/DDBJ whole genome shotgun (WGS) entry which is preliminary data.</text>
</comment>
<keyword evidence="18" id="KW-1185">Reference proteome</keyword>
<organism evidence="17 18">
    <name type="scientific">Hevea brasiliensis</name>
    <name type="common">Para rubber tree</name>
    <name type="synonym">Siphonia brasiliensis</name>
    <dbReference type="NCBI Taxonomy" id="3981"/>
    <lineage>
        <taxon>Eukaryota</taxon>
        <taxon>Viridiplantae</taxon>
        <taxon>Streptophyta</taxon>
        <taxon>Embryophyta</taxon>
        <taxon>Tracheophyta</taxon>
        <taxon>Spermatophyta</taxon>
        <taxon>Magnoliopsida</taxon>
        <taxon>eudicotyledons</taxon>
        <taxon>Gunneridae</taxon>
        <taxon>Pentapetalae</taxon>
        <taxon>rosids</taxon>
        <taxon>fabids</taxon>
        <taxon>Malpighiales</taxon>
        <taxon>Euphorbiaceae</taxon>
        <taxon>Crotonoideae</taxon>
        <taxon>Micrandreae</taxon>
        <taxon>Hevea</taxon>
    </lineage>
</organism>
<dbReference type="GO" id="GO:0070475">
    <property type="term" value="P:rRNA base methylation"/>
    <property type="evidence" value="ECO:0007669"/>
    <property type="project" value="TreeGrafter"/>
</dbReference>
<dbReference type="SUPFAM" id="SSF75217">
    <property type="entry name" value="alpha/beta knot"/>
    <property type="match status" value="1"/>
</dbReference>
<feature type="domain" description="Thioredoxin" evidence="16">
    <location>
        <begin position="3"/>
        <end position="157"/>
    </location>
</feature>
<evidence type="ECO:0000313" key="17">
    <source>
        <dbReference type="EMBL" id="KAF2281901.1"/>
    </source>
</evidence>
<dbReference type="EC" id="2.1.1.193" evidence="4"/>
<evidence type="ECO:0000256" key="3">
    <source>
        <dbReference type="ARBA" id="ARBA00011245"/>
    </source>
</evidence>
<comment type="subunit">
    <text evidence="3">Monomer.</text>
</comment>
<dbReference type="Proteomes" id="UP000467840">
    <property type="component" value="Unassembled WGS sequence"/>
</dbReference>
<dbReference type="Pfam" id="PF04452">
    <property type="entry name" value="Methyltrans_RNA"/>
    <property type="match status" value="1"/>
</dbReference>
<dbReference type="CDD" id="cd03017">
    <property type="entry name" value="PRX_BCP"/>
    <property type="match status" value="1"/>
</dbReference>
<evidence type="ECO:0000256" key="5">
    <source>
        <dbReference type="ARBA" id="ARBA00022490"/>
    </source>
</evidence>
<evidence type="ECO:0000256" key="12">
    <source>
        <dbReference type="ARBA" id="ARBA00023157"/>
    </source>
</evidence>
<dbReference type="PROSITE" id="PS51352">
    <property type="entry name" value="THIOREDOXIN_2"/>
    <property type="match status" value="1"/>
</dbReference>
<dbReference type="InterPro" id="IPR006700">
    <property type="entry name" value="RsmE"/>
</dbReference>
<dbReference type="SUPFAM" id="SSF52833">
    <property type="entry name" value="Thioredoxin-like"/>
    <property type="match status" value="1"/>
</dbReference>
<evidence type="ECO:0000256" key="15">
    <source>
        <dbReference type="ARBA" id="ARBA00047944"/>
    </source>
</evidence>
<dbReference type="InterPro" id="IPR046887">
    <property type="entry name" value="RsmE_PUA-like"/>
</dbReference>
<evidence type="ECO:0000256" key="14">
    <source>
        <dbReference type="ARBA" id="ARBA00025699"/>
    </source>
</evidence>
<dbReference type="GO" id="GO:0005737">
    <property type="term" value="C:cytoplasm"/>
    <property type="evidence" value="ECO:0007669"/>
    <property type="project" value="UniProtKB-SubCell"/>
</dbReference>
<comment type="catalytic activity">
    <reaction evidence="15">
        <text>uridine(1498) in 16S rRNA + S-adenosyl-L-methionine = N(3)-methyluridine(1498) in 16S rRNA + S-adenosyl-L-homocysteine + H(+)</text>
        <dbReference type="Rhea" id="RHEA:42920"/>
        <dbReference type="Rhea" id="RHEA-COMP:10283"/>
        <dbReference type="Rhea" id="RHEA-COMP:10284"/>
        <dbReference type="ChEBI" id="CHEBI:15378"/>
        <dbReference type="ChEBI" id="CHEBI:57856"/>
        <dbReference type="ChEBI" id="CHEBI:59789"/>
        <dbReference type="ChEBI" id="CHEBI:65315"/>
        <dbReference type="ChEBI" id="CHEBI:74502"/>
        <dbReference type="EC" id="2.1.1.193"/>
    </reaction>
</comment>
<dbReference type="NCBIfam" id="NF008694">
    <property type="entry name" value="PRK11713.3-2"/>
    <property type="match status" value="1"/>
</dbReference>
<dbReference type="InterPro" id="IPR029028">
    <property type="entry name" value="Alpha/beta_knot_MTases"/>
</dbReference>
<evidence type="ECO:0000256" key="2">
    <source>
        <dbReference type="ARBA" id="ARBA00005528"/>
    </source>
</evidence>
<dbReference type="InterPro" id="IPR013766">
    <property type="entry name" value="Thioredoxin_domain"/>
</dbReference>
<name>A0A6A6JZ84_HEVBR</name>
<proteinExistence type="inferred from homology"/>
<evidence type="ECO:0000256" key="6">
    <source>
        <dbReference type="ARBA" id="ARBA00022552"/>
    </source>
</evidence>
<dbReference type="Gene3D" id="3.40.30.10">
    <property type="entry name" value="Glutaredoxin"/>
    <property type="match status" value="1"/>
</dbReference>
<dbReference type="AlphaFoldDB" id="A0A6A6JZ84"/>
<evidence type="ECO:0000256" key="11">
    <source>
        <dbReference type="ARBA" id="ARBA00023002"/>
    </source>
</evidence>
<keyword evidence="10" id="KW-0949">S-adenosyl-L-methionine</keyword>
<dbReference type="PANTHER" id="PTHR30027">
    <property type="entry name" value="RIBOSOMAL RNA SMALL SUBUNIT METHYLTRANSFERASE E"/>
    <property type="match status" value="1"/>
</dbReference>
<comment type="function">
    <text evidence="14">Specifically methylates the N3 position of the uracil ring of uridine 1498 (m3U1498) in 16S rRNA. Acts on the fully assembled 30S ribosomal subunit.</text>
</comment>
<dbReference type="Gene3D" id="3.40.1280.10">
    <property type="match status" value="1"/>
</dbReference>
<dbReference type="Pfam" id="PF20260">
    <property type="entry name" value="PUA_4"/>
    <property type="match status" value="1"/>
</dbReference>